<comment type="function">
    <text evidence="1">Catalyzes the sulfuryl group transfer from 3'-phosphoadenosine-5'-phosphosulfate (PAPS) to trehalose, leading to trehalose-2-sulfate (T2S).</text>
</comment>
<comment type="similarity">
    <text evidence="1">Belongs to the Stf0 sulfotransferase family.</text>
</comment>
<dbReference type="SUPFAM" id="SSF52540">
    <property type="entry name" value="P-loop containing nucleoside triphosphate hydrolases"/>
    <property type="match status" value="1"/>
</dbReference>
<dbReference type="NCBIfam" id="NF047724">
    <property type="entry name" value="TrhSuTaseStf0"/>
    <property type="match status" value="1"/>
</dbReference>
<dbReference type="PIRSF" id="PIRSF021497">
    <property type="entry name" value="Sulphotransferase_Stf0"/>
    <property type="match status" value="1"/>
</dbReference>
<gene>
    <name evidence="4" type="ORF">IDF66_13025</name>
</gene>
<dbReference type="EMBL" id="JACWMS010000002">
    <property type="protein sequence ID" value="MBD1320504.1"/>
    <property type="molecule type" value="Genomic_DNA"/>
</dbReference>
<accession>A0ABR7WFJ0</accession>
<dbReference type="Proteomes" id="UP000602395">
    <property type="component" value="Unassembled WGS sequence"/>
</dbReference>
<keyword evidence="1" id="KW-0808">Transferase</keyword>
<feature type="region of interest" description="Disordered" evidence="2">
    <location>
        <begin position="249"/>
        <end position="272"/>
    </location>
</feature>
<protein>
    <recommendedName>
        <fullName evidence="1">Trehalose 2-sulfotransferase</fullName>
    </recommendedName>
</protein>
<feature type="domain" description="Sulphotransferase Stf0" evidence="3">
    <location>
        <begin position="30"/>
        <end position="279"/>
    </location>
</feature>
<evidence type="ECO:0000256" key="1">
    <source>
        <dbReference type="PIRNR" id="PIRNR021497"/>
    </source>
</evidence>
<reference evidence="4 5" key="1">
    <citation type="submission" date="2020-09" db="EMBL/GenBank/DDBJ databases">
        <title>Novel species in genus Gordonia.</title>
        <authorList>
            <person name="Zhang G."/>
        </authorList>
    </citation>
    <scope>NUCLEOTIDE SEQUENCE [LARGE SCALE GENOMIC DNA]</scope>
    <source>
        <strain evidence="4 5">ON-33</strain>
    </source>
</reference>
<name>A0ABR7WFJ0_9ACTN</name>
<dbReference type="InterPro" id="IPR024628">
    <property type="entry name" value="Sulfotransferase_Stf0_dom"/>
</dbReference>
<dbReference type="InterPro" id="IPR027417">
    <property type="entry name" value="P-loop_NTPase"/>
</dbReference>
<evidence type="ECO:0000256" key="2">
    <source>
        <dbReference type="SAM" id="MobiDB-lite"/>
    </source>
</evidence>
<sequence>MICASLSLNSQVASGFRVARLIRVSDVSNYLVCASQRSGSTLLVESLAASGVAGKPQEFFQYFASSSQSPQPREWFAGVTDPDILDLLAPVERGVVDARHTEDWKADILDQGRSPNGVWGGKLMWNQTPLLIARTRVASGSLRTALRWLFDGDDPVFIHVHREDVVPQAVSMWRAVQTRVWRDDAGLHSVDDGAVYHAEGIAHLAAILLEQDRNWRHWFATESIRPLTVGFDELVRCPTETTARVLGVLGQDPDLAPPPPLKPQSNARSREWAQRYRVDAARNGYPLSAGAAGQ</sequence>
<dbReference type="Pfam" id="PF09037">
    <property type="entry name" value="Sulphotransf"/>
    <property type="match status" value="1"/>
</dbReference>
<comment type="catalytic activity">
    <reaction evidence="1">
        <text>alpha,alpha-trehalose + 3'-phosphoadenylyl sulfate = 2-O-sulfo-alpha,alpha-trehalose + adenosine 3',5'-bisphosphate + H(+)</text>
        <dbReference type="Rhea" id="RHEA:41608"/>
        <dbReference type="ChEBI" id="CHEBI:15378"/>
        <dbReference type="ChEBI" id="CHEBI:16551"/>
        <dbReference type="ChEBI" id="CHEBI:58339"/>
        <dbReference type="ChEBI" id="CHEBI:58343"/>
        <dbReference type="ChEBI" id="CHEBI:60091"/>
        <dbReference type="EC" id="2.8.2.37"/>
    </reaction>
</comment>
<evidence type="ECO:0000313" key="4">
    <source>
        <dbReference type="EMBL" id="MBD1320504.1"/>
    </source>
</evidence>
<keyword evidence="5" id="KW-1185">Reference proteome</keyword>
<keyword evidence="1" id="KW-0119">Carbohydrate metabolism</keyword>
<comment type="caution">
    <text evidence="4">The sequence shown here is derived from an EMBL/GenBank/DDBJ whole genome shotgun (WGS) entry which is preliminary data.</text>
</comment>
<proteinExistence type="inferred from homology"/>
<evidence type="ECO:0000259" key="3">
    <source>
        <dbReference type="Pfam" id="PF09037"/>
    </source>
</evidence>
<evidence type="ECO:0000313" key="5">
    <source>
        <dbReference type="Proteomes" id="UP000602395"/>
    </source>
</evidence>
<dbReference type="Gene3D" id="3.40.50.300">
    <property type="entry name" value="P-loop containing nucleotide triphosphate hydrolases"/>
    <property type="match status" value="1"/>
</dbReference>
<organism evidence="4 5">
    <name type="scientific">Gordonia hankookensis</name>
    <dbReference type="NCBI Taxonomy" id="589403"/>
    <lineage>
        <taxon>Bacteria</taxon>
        <taxon>Bacillati</taxon>
        <taxon>Actinomycetota</taxon>
        <taxon>Actinomycetes</taxon>
        <taxon>Mycobacteriales</taxon>
        <taxon>Gordoniaceae</taxon>
        <taxon>Gordonia</taxon>
    </lineage>
</organism>
<dbReference type="InterPro" id="IPR015124">
    <property type="entry name" value="Stf0"/>
</dbReference>
<comment type="pathway">
    <text evidence="1">Glycolipid metabolism.</text>
</comment>